<comment type="caution">
    <text evidence="1">The sequence shown here is derived from an EMBL/GenBank/DDBJ whole genome shotgun (WGS) entry which is preliminary data.</text>
</comment>
<evidence type="ECO:0000313" key="1">
    <source>
        <dbReference type="EMBL" id="OGI83134.1"/>
    </source>
</evidence>
<evidence type="ECO:0008006" key="3">
    <source>
        <dbReference type="Google" id="ProtNLM"/>
    </source>
</evidence>
<dbReference type="STRING" id="1801764.A2903_01605"/>
<dbReference type="Gene3D" id="3.30.160.250">
    <property type="match status" value="1"/>
</dbReference>
<dbReference type="EMBL" id="MFUO01000037">
    <property type="protein sequence ID" value="OGI83134.1"/>
    <property type="molecule type" value="Genomic_DNA"/>
</dbReference>
<sequence length="72" mass="8132">MKIPDFIQFFIQNSEEGGYTASAVGYSIYTQGETLDEVVDNIKEAVECHFSEDKIKSSYMPIMVNFAVPRMA</sequence>
<dbReference type="InterPro" id="IPR035069">
    <property type="entry name" value="TTHA1013/TTHA0281-like"/>
</dbReference>
<organism evidence="1 2">
    <name type="scientific">Candidatus Nomurabacteria bacterium RIFCSPLOWO2_01_FULL_33_17</name>
    <dbReference type="NCBI Taxonomy" id="1801764"/>
    <lineage>
        <taxon>Bacteria</taxon>
        <taxon>Candidatus Nomuraibacteriota</taxon>
    </lineage>
</organism>
<dbReference type="AlphaFoldDB" id="A0A1F6WMS9"/>
<reference evidence="1 2" key="1">
    <citation type="journal article" date="2016" name="Nat. Commun.">
        <title>Thousands of microbial genomes shed light on interconnected biogeochemical processes in an aquifer system.</title>
        <authorList>
            <person name="Anantharaman K."/>
            <person name="Brown C.T."/>
            <person name="Hug L.A."/>
            <person name="Sharon I."/>
            <person name="Castelle C.J."/>
            <person name="Probst A.J."/>
            <person name="Thomas B.C."/>
            <person name="Singh A."/>
            <person name="Wilkins M.J."/>
            <person name="Karaoz U."/>
            <person name="Brodie E.L."/>
            <person name="Williams K.H."/>
            <person name="Hubbard S.S."/>
            <person name="Banfield J.F."/>
        </authorList>
    </citation>
    <scope>NUCLEOTIDE SEQUENCE [LARGE SCALE GENOMIC DNA]</scope>
</reference>
<evidence type="ECO:0000313" key="2">
    <source>
        <dbReference type="Proteomes" id="UP000178184"/>
    </source>
</evidence>
<dbReference type="SUPFAM" id="SSF143100">
    <property type="entry name" value="TTHA1013/TTHA0281-like"/>
    <property type="match status" value="1"/>
</dbReference>
<dbReference type="Proteomes" id="UP000178184">
    <property type="component" value="Unassembled WGS sequence"/>
</dbReference>
<name>A0A1F6WMS9_9BACT</name>
<gene>
    <name evidence="1" type="ORF">A2903_01605</name>
</gene>
<accession>A0A1F6WMS9</accession>
<protein>
    <recommendedName>
        <fullName evidence="3">2-oxoisovalerate dehydrogenase</fullName>
    </recommendedName>
</protein>
<proteinExistence type="predicted"/>